<evidence type="ECO:0000256" key="1">
    <source>
        <dbReference type="SAM" id="MobiDB-lite"/>
    </source>
</evidence>
<comment type="caution">
    <text evidence="2">The sequence shown here is derived from an EMBL/GenBank/DDBJ whole genome shotgun (WGS) entry which is preliminary data.</text>
</comment>
<name>A0A835WL90_9CHLO</name>
<dbReference type="PANTHER" id="PTHR34123:SF4">
    <property type="entry name" value="PHOSPHORIBOSYLTRANSFERASE-LIKE PROTEIN, PUTATIVE (DUF2358)-RELATED"/>
    <property type="match status" value="1"/>
</dbReference>
<reference evidence="2" key="1">
    <citation type="journal article" date="2020" name="bioRxiv">
        <title>Comparative genomics of Chlamydomonas.</title>
        <authorList>
            <person name="Craig R.J."/>
            <person name="Hasan A.R."/>
            <person name="Ness R.W."/>
            <person name="Keightley P.D."/>
        </authorList>
    </citation>
    <scope>NUCLEOTIDE SEQUENCE</scope>
    <source>
        <strain evidence="2">CCAP 11/173</strain>
    </source>
</reference>
<dbReference type="InterPro" id="IPR018790">
    <property type="entry name" value="DUF2358"/>
</dbReference>
<dbReference type="AlphaFoldDB" id="A0A835WL90"/>
<dbReference type="SUPFAM" id="SSF54427">
    <property type="entry name" value="NTF2-like"/>
    <property type="match status" value="1"/>
</dbReference>
<sequence length="238" mass="26606">MLLRSRLRHDRLSVKQNQARPSRQLAPAHVAQAQRKQGGVTATATKPTKARQKDNAFTIGLVTVLTEGLRVLGVGKDRYVEVAAAPSRTPPVRRGDVAGLMRRLTADFKQAYFVTGVLDDSIYAPDCYFADPTVAFSGTDLWKRNLALLTPFLEDPSVQLYGMRRLGRNEEGAEVVRAEWRLTTILKLPWRPLIDLDGATEYTLNEESNRIVRHVEFWSISGTEAILQMFRPSGTKAA</sequence>
<dbReference type="EMBL" id="JAEHOD010000014">
    <property type="protein sequence ID" value="KAG2449314.1"/>
    <property type="molecule type" value="Genomic_DNA"/>
</dbReference>
<proteinExistence type="predicted"/>
<accession>A0A835WL90</accession>
<dbReference type="Proteomes" id="UP000613740">
    <property type="component" value="Unassembled WGS sequence"/>
</dbReference>
<dbReference type="OrthoDB" id="348976at2759"/>
<organism evidence="2 3">
    <name type="scientific">Chlamydomonas schloesseri</name>
    <dbReference type="NCBI Taxonomy" id="2026947"/>
    <lineage>
        <taxon>Eukaryota</taxon>
        <taxon>Viridiplantae</taxon>
        <taxon>Chlorophyta</taxon>
        <taxon>core chlorophytes</taxon>
        <taxon>Chlorophyceae</taxon>
        <taxon>CS clade</taxon>
        <taxon>Chlamydomonadales</taxon>
        <taxon>Chlamydomonadaceae</taxon>
        <taxon>Chlamydomonas</taxon>
    </lineage>
</organism>
<gene>
    <name evidence="2" type="ORF">HYH02_005469</name>
</gene>
<dbReference type="InterPro" id="IPR032710">
    <property type="entry name" value="NTF2-like_dom_sf"/>
</dbReference>
<feature type="region of interest" description="Disordered" evidence="1">
    <location>
        <begin position="1"/>
        <end position="29"/>
    </location>
</feature>
<dbReference type="Pfam" id="PF10184">
    <property type="entry name" value="DUF2358"/>
    <property type="match status" value="1"/>
</dbReference>
<dbReference type="PANTHER" id="PTHR34123">
    <property type="entry name" value="OS04G0578200 PROTEIN"/>
    <property type="match status" value="1"/>
</dbReference>
<keyword evidence="3" id="KW-1185">Reference proteome</keyword>
<protein>
    <submittedName>
        <fullName evidence="2">Uncharacterized protein</fullName>
    </submittedName>
</protein>
<evidence type="ECO:0000313" key="2">
    <source>
        <dbReference type="EMBL" id="KAG2449314.1"/>
    </source>
</evidence>
<evidence type="ECO:0000313" key="3">
    <source>
        <dbReference type="Proteomes" id="UP000613740"/>
    </source>
</evidence>